<evidence type="ECO:0000313" key="2">
    <source>
        <dbReference type="Proteomes" id="UP001154282"/>
    </source>
</evidence>
<dbReference type="EMBL" id="CAMGYJ010000005">
    <property type="protein sequence ID" value="CAI0419124.1"/>
    <property type="molecule type" value="Genomic_DNA"/>
</dbReference>
<proteinExistence type="predicted"/>
<dbReference type="AlphaFoldDB" id="A0AAV0K9V8"/>
<protein>
    <submittedName>
        <fullName evidence="1">Uncharacterized protein</fullName>
    </submittedName>
</protein>
<keyword evidence="2" id="KW-1185">Reference proteome</keyword>
<dbReference type="Proteomes" id="UP001154282">
    <property type="component" value="Unassembled WGS sequence"/>
</dbReference>
<name>A0AAV0K9V8_9ROSI</name>
<comment type="caution">
    <text evidence="1">The sequence shown here is derived from an EMBL/GenBank/DDBJ whole genome shotgun (WGS) entry which is preliminary data.</text>
</comment>
<evidence type="ECO:0000313" key="1">
    <source>
        <dbReference type="EMBL" id="CAI0419124.1"/>
    </source>
</evidence>
<sequence>MEPNHKANHIQTRLRPLQLLGLAKEQQVGDVEVESPRQVANLVHELPARVPALAVDHDQVRPLIIRFPVTATTTGGSPEMKGCLVIYVDRDRGEAEEAKVKRNAGVGDGECRWDLLETAKACQEVADYGED</sequence>
<organism evidence="1 2">
    <name type="scientific">Linum tenue</name>
    <dbReference type="NCBI Taxonomy" id="586396"/>
    <lineage>
        <taxon>Eukaryota</taxon>
        <taxon>Viridiplantae</taxon>
        <taxon>Streptophyta</taxon>
        <taxon>Embryophyta</taxon>
        <taxon>Tracheophyta</taxon>
        <taxon>Spermatophyta</taxon>
        <taxon>Magnoliopsida</taxon>
        <taxon>eudicotyledons</taxon>
        <taxon>Gunneridae</taxon>
        <taxon>Pentapetalae</taxon>
        <taxon>rosids</taxon>
        <taxon>fabids</taxon>
        <taxon>Malpighiales</taxon>
        <taxon>Linaceae</taxon>
        <taxon>Linum</taxon>
    </lineage>
</organism>
<accession>A0AAV0K9V8</accession>
<reference evidence="1" key="1">
    <citation type="submission" date="2022-08" db="EMBL/GenBank/DDBJ databases">
        <authorList>
            <person name="Gutierrez-Valencia J."/>
        </authorList>
    </citation>
    <scope>NUCLEOTIDE SEQUENCE</scope>
</reference>
<gene>
    <name evidence="1" type="ORF">LITE_LOCUS17876</name>
</gene>